<dbReference type="Proteomes" id="UP001058860">
    <property type="component" value="Chromosome"/>
</dbReference>
<reference evidence="4" key="1">
    <citation type="submission" date="2021-11" db="EMBL/GenBank/DDBJ databases">
        <title>Cultivation dependent microbiological survey of springs from the worlds oldest radium mine currently devoted to the extraction of radon-saturated water.</title>
        <authorList>
            <person name="Kapinusova G."/>
            <person name="Smrhova T."/>
            <person name="Strejcek M."/>
            <person name="Suman J."/>
            <person name="Jani K."/>
            <person name="Pajer P."/>
            <person name="Uhlik O."/>
        </authorList>
    </citation>
    <scope>NUCLEOTIDE SEQUENCE [LARGE SCALE GENOMIC DNA]</scope>
    <source>
        <strain evidence="4">J379</strain>
    </source>
</reference>
<gene>
    <name evidence="3" type="ORF">LRS13_24030</name>
</gene>
<keyword evidence="1" id="KW-0732">Signal</keyword>
<sequence>MTVLAPVLAAVTLAASPAPAPGSTYLAVGDSMTAPAGRDPTYPATVAAELRERQPRLRVRRTGCGGMTAQEVVRGGGPCTYPQGSQLRAAEADLRGRRGRVDLVTVTIGGNDIFQCAEAADPACLRERLPGVIANVRTIARRLRAAAGRGATLIGTTYHDPFLGYWVQDREADARASVPVVEEFNRALAAAYRAEGYRVADIGANFRIADFSEGAAGLPANVATTCRLTRACPQDPLAFDVHPNRAGYERIGRLVVRVRAGAKR</sequence>
<proteinExistence type="predicted"/>
<evidence type="ECO:0000313" key="4">
    <source>
        <dbReference type="Proteomes" id="UP001058860"/>
    </source>
</evidence>
<feature type="chain" id="PRO_5045700680" evidence="1">
    <location>
        <begin position="21"/>
        <end position="264"/>
    </location>
</feature>
<protein>
    <submittedName>
        <fullName evidence="3">SGNH/GDSL hydrolase family protein</fullName>
    </submittedName>
</protein>
<dbReference type="Pfam" id="PF13472">
    <property type="entry name" value="Lipase_GDSL_2"/>
    <property type="match status" value="1"/>
</dbReference>
<feature type="signal peptide" evidence="1">
    <location>
        <begin position="1"/>
        <end position="20"/>
    </location>
</feature>
<dbReference type="InterPro" id="IPR013830">
    <property type="entry name" value="SGNH_hydro"/>
</dbReference>
<accession>A0ABY5PGD4</accession>
<dbReference type="GO" id="GO:0016787">
    <property type="term" value="F:hydrolase activity"/>
    <property type="evidence" value="ECO:0007669"/>
    <property type="project" value="UniProtKB-KW"/>
</dbReference>
<dbReference type="InterPro" id="IPR036514">
    <property type="entry name" value="SGNH_hydro_sf"/>
</dbReference>
<dbReference type="EMBL" id="CP088295">
    <property type="protein sequence ID" value="UUY03696.1"/>
    <property type="molecule type" value="Genomic_DNA"/>
</dbReference>
<keyword evidence="4" id="KW-1185">Reference proteome</keyword>
<dbReference type="RefSeq" id="WP_353864200.1">
    <property type="nucleotide sequence ID" value="NZ_CP088295.1"/>
</dbReference>
<evidence type="ECO:0000256" key="1">
    <source>
        <dbReference type="SAM" id="SignalP"/>
    </source>
</evidence>
<evidence type="ECO:0000259" key="2">
    <source>
        <dbReference type="Pfam" id="PF13472"/>
    </source>
</evidence>
<dbReference type="SUPFAM" id="SSF52266">
    <property type="entry name" value="SGNH hydrolase"/>
    <property type="match status" value="1"/>
</dbReference>
<dbReference type="Gene3D" id="3.40.50.1110">
    <property type="entry name" value="SGNH hydrolase"/>
    <property type="match status" value="1"/>
</dbReference>
<evidence type="ECO:0000313" key="3">
    <source>
        <dbReference type="EMBL" id="UUY03696.1"/>
    </source>
</evidence>
<feature type="domain" description="SGNH hydrolase-type esterase" evidence="2">
    <location>
        <begin position="27"/>
        <end position="250"/>
    </location>
</feature>
<organism evidence="3 4">
    <name type="scientific">Svornostia abyssi</name>
    <dbReference type="NCBI Taxonomy" id="2898438"/>
    <lineage>
        <taxon>Bacteria</taxon>
        <taxon>Bacillati</taxon>
        <taxon>Actinomycetota</taxon>
        <taxon>Thermoleophilia</taxon>
        <taxon>Solirubrobacterales</taxon>
        <taxon>Baekduiaceae</taxon>
        <taxon>Svornostia</taxon>
    </lineage>
</organism>
<keyword evidence="3" id="KW-0378">Hydrolase</keyword>
<name>A0ABY5PGD4_9ACTN</name>